<protein>
    <submittedName>
        <fullName evidence="2">Putative transporter</fullName>
    </submittedName>
</protein>
<feature type="transmembrane region" description="Helical" evidence="1">
    <location>
        <begin position="87"/>
        <end position="106"/>
    </location>
</feature>
<name>L7JZA5_TRAHO</name>
<sequence>VLFKMHVIYTIIIFCLVPKISNAADLVLHIGTYVLRVVAVLLFLTCESAQIYMLRMVHLAIKSVDIGIIVARMVRAPIIGFNDMKRYIITLAFDLVINAGLIVLLYRDMQLFDIKLNEEIKKLERSNLVKLP</sequence>
<dbReference type="AlphaFoldDB" id="L7JZA5"/>
<keyword evidence="3" id="KW-1185">Reference proteome</keyword>
<gene>
    <name evidence="2" type="ORF">THOM_0258</name>
</gene>
<keyword evidence="1" id="KW-1133">Transmembrane helix</keyword>
<dbReference type="OMA" id="ESAQIYM"/>
<dbReference type="VEuPathDB" id="MicrosporidiaDB:THOM_0258"/>
<evidence type="ECO:0000313" key="3">
    <source>
        <dbReference type="Proteomes" id="UP000011185"/>
    </source>
</evidence>
<dbReference type="HOGENOM" id="CLU_1961247_0_0_1"/>
<feature type="transmembrane region" description="Helical" evidence="1">
    <location>
        <begin position="33"/>
        <end position="52"/>
    </location>
</feature>
<organism evidence="2 3">
    <name type="scientific">Trachipleistophora hominis</name>
    <name type="common">Microsporidian parasite</name>
    <dbReference type="NCBI Taxonomy" id="72359"/>
    <lineage>
        <taxon>Eukaryota</taxon>
        <taxon>Fungi</taxon>
        <taxon>Fungi incertae sedis</taxon>
        <taxon>Microsporidia</taxon>
        <taxon>Pleistophoridae</taxon>
        <taxon>Trachipleistophora</taxon>
    </lineage>
</organism>
<reference evidence="2 3" key="1">
    <citation type="journal article" date="2012" name="PLoS Pathog.">
        <title>The genome of the obligate intracellular parasite Trachipleistophora hominis: new insights into microsporidian genome dynamics and reductive evolution.</title>
        <authorList>
            <person name="Heinz E."/>
            <person name="Williams T.A."/>
            <person name="Nakjang S."/>
            <person name="Noel C.J."/>
            <person name="Swan D.C."/>
            <person name="Goldberg A.V."/>
            <person name="Harris S.R."/>
            <person name="Weinmaier T."/>
            <person name="Markert S."/>
            <person name="Becher D."/>
            <person name="Bernhardt J."/>
            <person name="Dagan T."/>
            <person name="Hacker C."/>
            <person name="Lucocq J.M."/>
            <person name="Schweder T."/>
            <person name="Rattei T."/>
            <person name="Hall N."/>
            <person name="Hirt R.P."/>
            <person name="Embley T.M."/>
        </authorList>
    </citation>
    <scope>NUCLEOTIDE SEQUENCE [LARGE SCALE GENOMIC DNA]</scope>
</reference>
<proteinExistence type="predicted"/>
<dbReference type="OrthoDB" id="10369031at2759"/>
<evidence type="ECO:0000256" key="1">
    <source>
        <dbReference type="SAM" id="Phobius"/>
    </source>
</evidence>
<keyword evidence="1" id="KW-0472">Membrane</keyword>
<dbReference type="InParanoid" id="L7JZA5"/>
<accession>L7JZA5</accession>
<evidence type="ECO:0000313" key="2">
    <source>
        <dbReference type="EMBL" id="ELQ76749.1"/>
    </source>
</evidence>
<dbReference type="EMBL" id="JH993818">
    <property type="protein sequence ID" value="ELQ76749.1"/>
    <property type="molecule type" value="Genomic_DNA"/>
</dbReference>
<keyword evidence="1" id="KW-0812">Transmembrane</keyword>
<feature type="non-terminal residue" evidence="2">
    <location>
        <position position="1"/>
    </location>
</feature>
<dbReference type="Proteomes" id="UP000011185">
    <property type="component" value="Unassembled WGS sequence"/>
</dbReference>